<dbReference type="GO" id="GO:0017000">
    <property type="term" value="P:antibiotic biosynthetic process"/>
    <property type="evidence" value="ECO:0007669"/>
    <property type="project" value="UniProtKB-ARBA"/>
</dbReference>
<reference evidence="2 3" key="1">
    <citation type="submission" date="2019-03" db="EMBL/GenBank/DDBJ databases">
        <title>Genomics of glacier-inhabiting Cryobacterium strains.</title>
        <authorList>
            <person name="Liu Q."/>
            <person name="Xin Y.-H."/>
        </authorList>
    </citation>
    <scope>NUCLEOTIDE SEQUENCE [LARGE SCALE GENOMIC DNA]</scope>
    <source>
        <strain evidence="2 3">RHLT2-21</strain>
    </source>
</reference>
<dbReference type="GO" id="GO:0016758">
    <property type="term" value="F:hexosyltransferase activity"/>
    <property type="evidence" value="ECO:0007669"/>
    <property type="project" value="UniProtKB-ARBA"/>
</dbReference>
<sequence>MRIGIVANDTRGGVEPYAALALRLKARGHEPRLIAPADFSPLVEGSGIPFAGLSGNSREDIRRAQGATERGSGASMRMVAAEMGARLHIWTRETLEAAQGVDALTGGVGGMVVGLGVADKLRVPFIPAHLQPIDAPATAYPGVLTPRVRPNVLGHRLTSFALWAPFAKAMADARREVLGLSGRSTATAGQPALYAISPRVLRVPGARNHTTGYWFPTEDPTWQPSPELEEFLARGPAVSIGFGSISGTDPAKRTAIVLEAVRAAGVRAVLLSGWGGLTDLELTDLGLTDLDGGGRVLVQESVPHEWLFPRMAAVVHHGGAGTTAAGLRAGVPGIVVPFTVDQPFWGSRVVNLGVGLSSFSQRRLTSARLADALGRVLADRSMQQRAGELAAGIRSEDGIATAIDAYENALGGSRV</sequence>
<dbReference type="FunFam" id="3.40.50.2000:FF:000009">
    <property type="entry name" value="Sterol 3-beta-glucosyltransferase UGT80A2"/>
    <property type="match status" value="1"/>
</dbReference>
<feature type="domain" description="Erythromycin biosynthesis protein CIII-like C-terminal" evidence="1">
    <location>
        <begin position="298"/>
        <end position="395"/>
    </location>
</feature>
<dbReference type="RefSeq" id="WP_134507911.1">
    <property type="nucleotide sequence ID" value="NZ_SOFM01000016.1"/>
</dbReference>
<evidence type="ECO:0000313" key="2">
    <source>
        <dbReference type="EMBL" id="TFC05385.1"/>
    </source>
</evidence>
<dbReference type="InterPro" id="IPR010610">
    <property type="entry name" value="EryCIII-like_C"/>
</dbReference>
<organism evidence="2 3">
    <name type="scientific">Cryobacterium mannosilyticum</name>
    <dbReference type="NCBI Taxonomy" id="1259190"/>
    <lineage>
        <taxon>Bacteria</taxon>
        <taxon>Bacillati</taxon>
        <taxon>Actinomycetota</taxon>
        <taxon>Actinomycetes</taxon>
        <taxon>Micrococcales</taxon>
        <taxon>Microbacteriaceae</taxon>
        <taxon>Cryobacterium</taxon>
    </lineage>
</organism>
<dbReference type="Proteomes" id="UP000297643">
    <property type="component" value="Unassembled WGS sequence"/>
</dbReference>
<comment type="caution">
    <text evidence="2">The sequence shown here is derived from an EMBL/GenBank/DDBJ whole genome shotgun (WGS) entry which is preliminary data.</text>
</comment>
<proteinExistence type="predicted"/>
<dbReference type="InterPro" id="IPR002213">
    <property type="entry name" value="UDP_glucos_trans"/>
</dbReference>
<evidence type="ECO:0000259" key="1">
    <source>
        <dbReference type="Pfam" id="PF06722"/>
    </source>
</evidence>
<dbReference type="Pfam" id="PF06722">
    <property type="entry name" value="EryCIII-like_C"/>
    <property type="match status" value="1"/>
</dbReference>
<dbReference type="CDD" id="cd03784">
    <property type="entry name" value="GT1_Gtf-like"/>
    <property type="match status" value="1"/>
</dbReference>
<keyword evidence="3" id="KW-1185">Reference proteome</keyword>
<evidence type="ECO:0000313" key="3">
    <source>
        <dbReference type="Proteomes" id="UP000297643"/>
    </source>
</evidence>
<dbReference type="AlphaFoldDB" id="A0A4V3ID85"/>
<name>A0A4V3ID85_9MICO</name>
<dbReference type="SUPFAM" id="SSF53756">
    <property type="entry name" value="UDP-Glycosyltransferase/glycogen phosphorylase"/>
    <property type="match status" value="1"/>
</dbReference>
<dbReference type="PANTHER" id="PTHR48050">
    <property type="entry name" value="STEROL 3-BETA-GLUCOSYLTRANSFERASE"/>
    <property type="match status" value="1"/>
</dbReference>
<accession>A0A4V3ID85</accession>
<dbReference type="Gene3D" id="3.40.50.2000">
    <property type="entry name" value="Glycogen Phosphorylase B"/>
    <property type="match status" value="2"/>
</dbReference>
<dbReference type="InterPro" id="IPR050426">
    <property type="entry name" value="Glycosyltransferase_28"/>
</dbReference>
<keyword evidence="2" id="KW-0808">Transferase</keyword>
<protein>
    <submittedName>
        <fullName evidence="2">Glycosyltransferase</fullName>
    </submittedName>
</protein>
<dbReference type="PANTHER" id="PTHR48050:SF13">
    <property type="entry name" value="STEROL 3-BETA-GLUCOSYLTRANSFERASE UGT80A2"/>
    <property type="match status" value="1"/>
</dbReference>
<gene>
    <name evidence="2" type="ORF">E3O32_06885</name>
</gene>
<dbReference type="GO" id="GO:0008194">
    <property type="term" value="F:UDP-glycosyltransferase activity"/>
    <property type="evidence" value="ECO:0007669"/>
    <property type="project" value="InterPro"/>
</dbReference>
<dbReference type="EMBL" id="SOFM01000016">
    <property type="protein sequence ID" value="TFC05385.1"/>
    <property type="molecule type" value="Genomic_DNA"/>
</dbReference>